<gene>
    <name evidence="2" type="ORF">NliqN6_2923</name>
</gene>
<feature type="region of interest" description="Disordered" evidence="1">
    <location>
        <begin position="207"/>
        <end position="242"/>
    </location>
</feature>
<reference evidence="2" key="1">
    <citation type="submission" date="2020-07" db="EMBL/GenBank/DDBJ databases">
        <title>Draft Genome Sequence of a Deep-Sea Yeast, Naganishia (Cryptococcus) liquefaciens strain N6.</title>
        <authorList>
            <person name="Han Y.W."/>
            <person name="Kajitani R."/>
            <person name="Morimoto H."/>
            <person name="Parhat M."/>
            <person name="Tsubouchi H."/>
            <person name="Bakenova O."/>
            <person name="Ogata M."/>
            <person name="Argunhan B."/>
            <person name="Aoki R."/>
            <person name="Kajiwara S."/>
            <person name="Itoh T."/>
            <person name="Iwasaki H."/>
        </authorList>
    </citation>
    <scope>NUCLEOTIDE SEQUENCE</scope>
    <source>
        <strain evidence="2">N6</strain>
    </source>
</reference>
<dbReference type="OrthoDB" id="6359943at2759"/>
<evidence type="ECO:0000313" key="3">
    <source>
        <dbReference type="Proteomes" id="UP000620104"/>
    </source>
</evidence>
<dbReference type="PANTHER" id="PTHR47369:SF1">
    <property type="entry name" value="BTB_POZ DOMAIN-CONTAINING PROTEIN"/>
    <property type="match status" value="1"/>
</dbReference>
<dbReference type="EMBL" id="BLZA01000018">
    <property type="protein sequence ID" value="GHJ86521.1"/>
    <property type="molecule type" value="Genomic_DNA"/>
</dbReference>
<feature type="region of interest" description="Disordered" evidence="1">
    <location>
        <begin position="307"/>
        <end position="364"/>
    </location>
</feature>
<feature type="compositionally biased region" description="Polar residues" evidence="1">
    <location>
        <begin position="213"/>
        <end position="228"/>
    </location>
</feature>
<dbReference type="InterPro" id="IPR011333">
    <property type="entry name" value="SKP1/BTB/POZ_sf"/>
</dbReference>
<accession>A0A8H3TSA3</accession>
<proteinExistence type="predicted"/>
<organism evidence="2 3">
    <name type="scientific">Naganishia liquefaciens</name>
    <dbReference type="NCBI Taxonomy" id="104408"/>
    <lineage>
        <taxon>Eukaryota</taxon>
        <taxon>Fungi</taxon>
        <taxon>Dikarya</taxon>
        <taxon>Basidiomycota</taxon>
        <taxon>Agaricomycotina</taxon>
        <taxon>Tremellomycetes</taxon>
        <taxon>Filobasidiales</taxon>
        <taxon>Filobasidiaceae</taxon>
        <taxon>Naganishia</taxon>
    </lineage>
</organism>
<comment type="caution">
    <text evidence="2">The sequence shown here is derived from an EMBL/GenBank/DDBJ whole genome shotgun (WGS) entry which is preliminary data.</text>
</comment>
<feature type="region of interest" description="Disordered" evidence="1">
    <location>
        <begin position="782"/>
        <end position="816"/>
    </location>
</feature>
<dbReference type="Gene3D" id="3.30.710.10">
    <property type="entry name" value="Potassium Channel Kv1.1, Chain A"/>
    <property type="match status" value="1"/>
</dbReference>
<keyword evidence="3" id="KW-1185">Reference proteome</keyword>
<feature type="region of interest" description="Disordered" evidence="1">
    <location>
        <begin position="896"/>
        <end position="951"/>
    </location>
</feature>
<feature type="region of interest" description="Disordered" evidence="1">
    <location>
        <begin position="524"/>
        <end position="553"/>
    </location>
</feature>
<dbReference type="AlphaFoldDB" id="A0A8H3TSA3"/>
<evidence type="ECO:0008006" key="4">
    <source>
        <dbReference type="Google" id="ProtNLM"/>
    </source>
</evidence>
<dbReference type="PANTHER" id="PTHR47369">
    <property type="entry name" value="BTB/POZ DOMAIN-CONTAINING PROTEIN"/>
    <property type="match status" value="1"/>
</dbReference>
<evidence type="ECO:0000256" key="1">
    <source>
        <dbReference type="SAM" id="MobiDB-lite"/>
    </source>
</evidence>
<protein>
    <recommendedName>
        <fullName evidence="4">BTB domain-containing protein</fullName>
    </recommendedName>
</protein>
<feature type="compositionally biased region" description="Polar residues" evidence="1">
    <location>
        <begin position="782"/>
        <end position="794"/>
    </location>
</feature>
<feature type="region of interest" description="Disordered" evidence="1">
    <location>
        <begin position="966"/>
        <end position="986"/>
    </location>
</feature>
<name>A0A8H3TSA3_9TREE</name>
<feature type="compositionally biased region" description="Low complexity" evidence="1">
    <location>
        <begin position="970"/>
        <end position="982"/>
    </location>
</feature>
<dbReference type="Proteomes" id="UP000620104">
    <property type="component" value="Unassembled WGS sequence"/>
</dbReference>
<sequence length="1002" mass="108933">MATPLQAHLTSALHTATCTDIILAIPQWQLAYALHRVVLVQAGFFEGLFCGGFEEGAGEGRVEVGFGDGNIGRKAFEICLARLYSPHPTLKIPPHLLPTPSHPLTPSFPYAPTPQRVPSSPETQETSPRLLLSILATAIYLGYNPLIRECLGGVLASVGPWSVVRYLEFAIGRGIGDAEDDQEDEELHGPAVGMERVARRYDPDAFDGESVRTVDNSTIGPTRASSLRSVGYRPPSLETDDIKKESCAAAPKDEPPTHDDASTSGARAPRYFYGFAGEKIGQACVSWLCRWGVDILPIEEEMARTATEATEVTGADSDGKSKDPPLVGRMRGISLSETGSKQSPARHTHSASWTAAPETPVDAPPRTASLRIWARGGLTAEWVRIVISSDAFWVRNEMERYEFAKRVVALRSGESLAHESEEEEAREADELALIFERGIYYSHMTFEQLSLLSADMNPATGQPYVPLGVLQSALWSSADYQGKITAYRQDGTSGRRGETDVPKNGVAVTTAEICELATPKSSVGRKGWLTPTSSGSSRRGNARADSPASGAPPAFFGPFTSELDRPFWPVPTDSTLRIGDAVNSLSEFNPTNGLPDLGPRMPVDQSPTRTTFDLGVQSGDAGDPYYGFSTPMRTGREIVAAHQRGMSGKQYDDEALWSRYEPFRFSVEFWGIDKLGEKERAYSHTVFHAGSYFNIYVQTIRKKDKGVQLGIYLHRQSMLEPVPFPSSHRAASIAVRSRSATAVDDNVPSLPWNASTGALHTYPQAHTTSHPLTIQRTMSVTPVGSMPRSMSPTGALSDDEGLGRRNGEGPPSADIFTDRYWATPKRDDTHQKGLNAPYRDSRKTSKVFFSISCASAMGTALTRFSSGPDVFTISQSWGWKSSSLRSQEYLSSYPAPLATGPPASTSITFADELDSPASGERSARPRTGRARSGPSVSFGHPNPIIDSAPNNRERLDQGVLGWISDPILDTSTRSGESSTSGFEEWKQKDLRSLRATVVMGVI</sequence>
<evidence type="ECO:0000313" key="2">
    <source>
        <dbReference type="EMBL" id="GHJ86521.1"/>
    </source>
</evidence>